<dbReference type="CDD" id="cd00165">
    <property type="entry name" value="S4"/>
    <property type="match status" value="1"/>
</dbReference>
<sequence>MAKKGEKKHLKRLNAPKVRKGSKKTKKWAITSSPGPHPSDRSLPLSASLRENLKLVRNIREARKILSQGEVQVDGKARRDSRYSVGLMDVIEVPKTGKRWRVLFDKKGYLCFHEIGEDESQFKLARVANKTTFSGGNLQVSLHDGKTLVGDFEDFDLGDVVKIGLPDLEIQDRIPLKKDNLAMIIGGSNVGRTGRIREVLEVEGPSSNQIVIETDGEKFQSPEEYVFMIGRDEPEISLPGGD</sequence>
<dbReference type="Gene3D" id="3.10.290.10">
    <property type="entry name" value="RNA-binding S4 domain"/>
    <property type="match status" value="1"/>
</dbReference>
<dbReference type="InterPro" id="IPR036986">
    <property type="entry name" value="S4_RNA-bd_sf"/>
</dbReference>
<accession>A0ABR5TJN5</accession>
<dbReference type="PANTHER" id="PTHR11581:SF0">
    <property type="entry name" value="SMALL RIBOSOMAL SUBUNIT PROTEIN ES4"/>
    <property type="match status" value="1"/>
</dbReference>
<dbReference type="HAMAP" id="MF_00485">
    <property type="entry name" value="Ribosomal_eS4"/>
    <property type="match status" value="1"/>
</dbReference>
<feature type="compositionally biased region" description="Basic residues" evidence="8">
    <location>
        <begin position="1"/>
        <end position="27"/>
    </location>
</feature>
<gene>
    <name evidence="7" type="primary">rps4e</name>
    <name evidence="12" type="ORF">AKJ55_00875</name>
</gene>
<evidence type="ECO:0000259" key="11">
    <source>
        <dbReference type="Pfam" id="PF08071"/>
    </source>
</evidence>
<dbReference type="InterPro" id="IPR038237">
    <property type="entry name" value="Ribosomal_eS4_central_sf"/>
</dbReference>
<dbReference type="InterPro" id="IPR000876">
    <property type="entry name" value="Ribosomal_eS4"/>
</dbReference>
<evidence type="ECO:0000259" key="10">
    <source>
        <dbReference type="Pfam" id="PF01479"/>
    </source>
</evidence>
<dbReference type="Proteomes" id="UP000070633">
    <property type="component" value="Unassembled WGS sequence"/>
</dbReference>
<feature type="domain" description="RNA-binding S4" evidence="10">
    <location>
        <begin position="53"/>
        <end position="91"/>
    </location>
</feature>
<evidence type="ECO:0000256" key="6">
    <source>
        <dbReference type="ARBA" id="ARBA00035272"/>
    </source>
</evidence>
<dbReference type="Gene3D" id="2.40.50.740">
    <property type="match status" value="1"/>
</dbReference>
<proteinExistence type="inferred from homology"/>
<keyword evidence="3 7" id="KW-0694">RNA-binding</keyword>
<dbReference type="Pfam" id="PF01479">
    <property type="entry name" value="S4"/>
    <property type="match status" value="1"/>
</dbReference>
<dbReference type="PROSITE" id="PS50889">
    <property type="entry name" value="S4"/>
    <property type="match status" value="1"/>
</dbReference>
<dbReference type="Gene3D" id="2.30.30.30">
    <property type="match status" value="1"/>
</dbReference>
<dbReference type="NCBIfam" id="NF003312">
    <property type="entry name" value="PRK04313.1"/>
    <property type="match status" value="1"/>
</dbReference>
<comment type="similarity">
    <text evidence="1 7">Belongs to the eukaryotic ribosomal protein eS4 family.</text>
</comment>
<dbReference type="CDD" id="cd06087">
    <property type="entry name" value="KOW_RPS4"/>
    <property type="match status" value="1"/>
</dbReference>
<evidence type="ECO:0000256" key="4">
    <source>
        <dbReference type="ARBA" id="ARBA00022980"/>
    </source>
</evidence>
<keyword evidence="4 7" id="KW-0689">Ribosomal protein</keyword>
<dbReference type="PIRSF" id="PIRSF002116">
    <property type="entry name" value="Ribosomal_S4"/>
    <property type="match status" value="1"/>
</dbReference>
<dbReference type="Pfam" id="PF00900">
    <property type="entry name" value="Ribosomal_S4e"/>
    <property type="match status" value="1"/>
</dbReference>
<dbReference type="InterPro" id="IPR002942">
    <property type="entry name" value="S4_RNA-bd"/>
</dbReference>
<keyword evidence="13" id="KW-1185">Reference proteome</keyword>
<comment type="caution">
    <text evidence="12">The sequence shown here is derived from an EMBL/GenBank/DDBJ whole genome shotgun (WGS) entry which is preliminary data.</text>
</comment>
<dbReference type="PANTHER" id="PTHR11581">
    <property type="entry name" value="30S/40S RIBOSOMAL PROTEIN S4"/>
    <property type="match status" value="1"/>
</dbReference>
<evidence type="ECO:0000256" key="3">
    <source>
        <dbReference type="ARBA" id="ARBA00022884"/>
    </source>
</evidence>
<feature type="domain" description="Small ribosomal subunit protein eS4 central region" evidence="9">
    <location>
        <begin position="96"/>
        <end position="170"/>
    </location>
</feature>
<dbReference type="Pfam" id="PF08071">
    <property type="entry name" value="RS4NT"/>
    <property type="match status" value="1"/>
</dbReference>
<evidence type="ECO:0000256" key="1">
    <source>
        <dbReference type="ARBA" id="ARBA00007500"/>
    </source>
</evidence>
<evidence type="ECO:0000256" key="8">
    <source>
        <dbReference type="SAM" id="MobiDB-lite"/>
    </source>
</evidence>
<evidence type="ECO:0000256" key="2">
    <source>
        <dbReference type="ARBA" id="ARBA00022730"/>
    </source>
</evidence>
<dbReference type="SUPFAM" id="SSF55174">
    <property type="entry name" value="Alpha-L RNA-binding motif"/>
    <property type="match status" value="1"/>
</dbReference>
<keyword evidence="5 7" id="KW-0687">Ribonucleoprotein</keyword>
<dbReference type="EMBL" id="LHYI01000016">
    <property type="protein sequence ID" value="KXB08483.1"/>
    <property type="molecule type" value="Genomic_DNA"/>
</dbReference>
<name>A0ABR5TJN5_9EURY</name>
<dbReference type="InterPro" id="IPR041982">
    <property type="entry name" value="Ribosomal_eS4_KOW"/>
</dbReference>
<feature type="region of interest" description="Disordered" evidence="8">
    <location>
        <begin position="1"/>
        <end position="45"/>
    </location>
</feature>
<evidence type="ECO:0000256" key="7">
    <source>
        <dbReference type="HAMAP-Rule" id="MF_00485"/>
    </source>
</evidence>
<dbReference type="InterPro" id="IPR013843">
    <property type="entry name" value="Ribosomal_eS4_N"/>
</dbReference>
<organism evidence="12 13">
    <name type="scientific">candidate division MSBL1 archaeon SCGC-AAA382M17</name>
    <dbReference type="NCBI Taxonomy" id="1698284"/>
    <lineage>
        <taxon>Archaea</taxon>
        <taxon>Methanobacteriati</taxon>
        <taxon>Methanobacteriota</taxon>
        <taxon>candidate division MSBL1</taxon>
    </lineage>
</organism>
<feature type="domain" description="Small ribosomal subunit protein eS4 N-terminal" evidence="11">
    <location>
        <begin position="4"/>
        <end position="39"/>
    </location>
</feature>
<evidence type="ECO:0000313" key="13">
    <source>
        <dbReference type="Proteomes" id="UP000070633"/>
    </source>
</evidence>
<dbReference type="InterPro" id="IPR013845">
    <property type="entry name" value="Ribosomal_eS4_central_region"/>
</dbReference>
<evidence type="ECO:0000256" key="5">
    <source>
        <dbReference type="ARBA" id="ARBA00023274"/>
    </source>
</evidence>
<evidence type="ECO:0000259" key="9">
    <source>
        <dbReference type="Pfam" id="PF00900"/>
    </source>
</evidence>
<protein>
    <recommendedName>
        <fullName evidence="6 7">Small ribosomal subunit protein eS4</fullName>
    </recommendedName>
</protein>
<evidence type="ECO:0000313" key="12">
    <source>
        <dbReference type="EMBL" id="KXB08483.1"/>
    </source>
</evidence>
<dbReference type="InterPro" id="IPR014722">
    <property type="entry name" value="Rib_uL2_dom2"/>
</dbReference>
<reference evidence="12 13" key="1">
    <citation type="journal article" date="2016" name="Sci. Rep.">
        <title>Metabolic traits of an uncultured archaeal lineage -MSBL1- from brine pools of the Red Sea.</title>
        <authorList>
            <person name="Mwirichia R."/>
            <person name="Alam I."/>
            <person name="Rashid M."/>
            <person name="Vinu M."/>
            <person name="Ba-Alawi W."/>
            <person name="Anthony Kamau A."/>
            <person name="Kamanda Ngugi D."/>
            <person name="Goker M."/>
            <person name="Klenk H.P."/>
            <person name="Bajic V."/>
            <person name="Stingl U."/>
        </authorList>
    </citation>
    <scope>NUCLEOTIDE SEQUENCE [LARGE SCALE GENOMIC DNA]</scope>
    <source>
        <strain evidence="12">SCGC-AAA382M17</strain>
    </source>
</reference>
<keyword evidence="2" id="KW-0699">rRNA-binding</keyword>